<sequence>MPTFSPSLEKALHQALTFANERHHEYATLEHLLLALIDDADAAAVMGACNVNLETLRKTVTDYVDNELSNLITGYDEDSKPTAGFQRVIQRAVIHVQSSGREEVTGANVLVAIFAERESHAAYFLQEQEMTRYDAVNFISHGIGKRPGSSESRQVRGAEDQESEQKAPRESEETGPKKQQDALTAYCVNLNEKAKSGKIDPLIGRHAEVNRTIQVLCRRSKNNPLYVGDPGVGKTAIAEGLAKRIVEKQVPEALQDATIFALDMGTLLAGTRYRGDFEERLKQVVKELEEYHGAVLFIDEIHTVIGAGATSGGAMDASNLLKPALSSGSIRCIGSTTYKEYRQFFEKDRALVRRFQKIDVNEPTVADAIEIMRGLKPYFEEYHHLKYSNEAIRAAVELSARYINDRKLPDKAIDVIDESGAAQMLLPVHKRRKLITEREIEATVATMARIPPKSVSKDDEAVLANLEKELRSVVYGQDLAIEALASSIKLARAGLREPNKPIGCYVFSGPTGVGKTEVAKQLATSLGVELLRFDMSEYMERHTVSRLLGAPPGYVGFDQGGLLTDGVDQHPHCVLLLDEIEKAHPDLFNILLQVMDHGSLTDHNGKKIDFRNVILIMTTNAGASDMARPAIGFGSSKREGEDIEALNKLFTPEFRNRLDAVIPFNSLPTPVIHQVVQKFVMQLETQLAERNVTFDLAPEAIAWLADKGYDEKMGARPLARVIQENIKKPLADEILFGKLKKGGVVKVTIGTKEDGTKGLILDAVPETAPIKPKAEVSRPGGKSAKSKKSEEKETVGAEAGPKPKPKKAAKAASEAAPLKGRTVPKVPRKK</sequence>
<feature type="compositionally biased region" description="Basic and acidic residues" evidence="8">
    <location>
        <begin position="153"/>
        <end position="180"/>
    </location>
</feature>
<evidence type="ECO:0000256" key="3">
    <source>
        <dbReference type="ARBA" id="ARBA00022741"/>
    </source>
</evidence>
<keyword evidence="10" id="KW-0378">Hydrolase</keyword>
<evidence type="ECO:0000256" key="4">
    <source>
        <dbReference type="ARBA" id="ARBA00022840"/>
    </source>
</evidence>
<dbReference type="Pfam" id="PF00004">
    <property type="entry name" value="AAA"/>
    <property type="match status" value="1"/>
</dbReference>
<dbReference type="InterPro" id="IPR019489">
    <property type="entry name" value="Clp_ATPase_C"/>
</dbReference>
<dbReference type="RefSeq" id="WP_012707882.1">
    <property type="nucleotide sequence ID" value="NC_012587.1"/>
</dbReference>
<dbReference type="InterPro" id="IPR013461">
    <property type="entry name" value="ClpA"/>
</dbReference>
<dbReference type="NCBIfam" id="TIGR02639">
    <property type="entry name" value="ClpA"/>
    <property type="match status" value="1"/>
</dbReference>
<keyword evidence="3 7" id="KW-0547">Nucleotide-binding</keyword>
<dbReference type="Gene3D" id="3.40.50.300">
    <property type="entry name" value="P-loop containing nucleotide triphosphate hydrolases"/>
    <property type="match status" value="2"/>
</dbReference>
<dbReference type="GO" id="GO:0043335">
    <property type="term" value="P:protein unfolding"/>
    <property type="evidence" value="ECO:0007669"/>
    <property type="project" value="InterPro"/>
</dbReference>
<dbReference type="Pfam" id="PF17871">
    <property type="entry name" value="AAA_lid_9"/>
    <property type="match status" value="1"/>
</dbReference>
<dbReference type="GO" id="GO:0008233">
    <property type="term" value="F:peptidase activity"/>
    <property type="evidence" value="ECO:0007669"/>
    <property type="project" value="UniProtKB-KW"/>
</dbReference>
<accession>C3MBP4</accession>
<dbReference type="InterPro" id="IPR028299">
    <property type="entry name" value="ClpA/B_CS2"/>
</dbReference>
<dbReference type="GO" id="GO:0006508">
    <property type="term" value="P:proteolysis"/>
    <property type="evidence" value="ECO:0007669"/>
    <property type="project" value="UniProtKB-KW"/>
</dbReference>
<dbReference type="GO" id="GO:0016887">
    <property type="term" value="F:ATP hydrolysis activity"/>
    <property type="evidence" value="ECO:0007669"/>
    <property type="project" value="InterPro"/>
</dbReference>
<dbReference type="SMART" id="SM00382">
    <property type="entry name" value="AAA"/>
    <property type="match status" value="2"/>
</dbReference>
<feature type="region of interest" description="Disordered" evidence="8">
    <location>
        <begin position="143"/>
        <end position="180"/>
    </location>
</feature>
<dbReference type="PANTHER" id="PTHR11638">
    <property type="entry name" value="ATP-DEPENDENT CLP PROTEASE"/>
    <property type="match status" value="1"/>
</dbReference>
<dbReference type="PANTHER" id="PTHR11638:SF111">
    <property type="entry name" value="ATP-DEPENDENT CLP PROTEASE ATP-BINDING SUBUNIT CLPA"/>
    <property type="match status" value="1"/>
</dbReference>
<dbReference type="InterPro" id="IPR018368">
    <property type="entry name" value="ClpA/B_CS1"/>
</dbReference>
<dbReference type="EMBL" id="CP001389">
    <property type="protein sequence ID" value="ACP25106.1"/>
    <property type="molecule type" value="Genomic_DNA"/>
</dbReference>
<gene>
    <name evidence="10" type="primary">clpA</name>
    <name evidence="10" type="ordered locus">NGR_c13260</name>
</gene>
<evidence type="ECO:0000256" key="8">
    <source>
        <dbReference type="SAM" id="MobiDB-lite"/>
    </source>
</evidence>
<protein>
    <submittedName>
        <fullName evidence="10">ATP-dependent specificity subunit of ClpA-ClpP serine protease</fullName>
    </submittedName>
</protein>
<keyword evidence="10" id="KW-0645">Protease</keyword>
<dbReference type="SUPFAM" id="SSF52540">
    <property type="entry name" value="P-loop containing nucleoside triphosphate hydrolases"/>
    <property type="match status" value="2"/>
</dbReference>
<dbReference type="KEGG" id="rhi:NGR_c13260"/>
<evidence type="ECO:0000256" key="1">
    <source>
        <dbReference type="ARBA" id="ARBA00008675"/>
    </source>
</evidence>
<dbReference type="PRINTS" id="PR00300">
    <property type="entry name" value="CLPPROTEASEA"/>
</dbReference>
<dbReference type="InterPro" id="IPR003593">
    <property type="entry name" value="AAA+_ATPase"/>
</dbReference>
<dbReference type="HOGENOM" id="CLU_005070_4_2_5"/>
<dbReference type="GO" id="GO:0034605">
    <property type="term" value="P:cellular response to heat"/>
    <property type="evidence" value="ECO:0007669"/>
    <property type="project" value="TreeGrafter"/>
</dbReference>
<dbReference type="PATRIC" id="fig|394.7.peg.4147"/>
<keyword evidence="2 6" id="KW-0677">Repeat</keyword>
<dbReference type="AlphaFoldDB" id="C3MBP4"/>
<dbReference type="Gene3D" id="1.10.1780.10">
    <property type="entry name" value="Clp, N-terminal domain"/>
    <property type="match status" value="1"/>
</dbReference>
<feature type="region of interest" description="Disordered" evidence="8">
    <location>
        <begin position="770"/>
        <end position="830"/>
    </location>
</feature>
<dbReference type="InterPro" id="IPR041546">
    <property type="entry name" value="ClpA/ClpB_AAA_lid"/>
</dbReference>
<dbReference type="Proteomes" id="UP000001054">
    <property type="component" value="Chromosome"/>
</dbReference>
<dbReference type="CDD" id="cd19499">
    <property type="entry name" value="RecA-like_ClpB_Hsp104-like"/>
    <property type="match status" value="1"/>
</dbReference>
<organism evidence="10 11">
    <name type="scientific">Sinorhizobium fredii (strain NBRC 101917 / NGR234)</name>
    <dbReference type="NCBI Taxonomy" id="394"/>
    <lineage>
        <taxon>Bacteria</taxon>
        <taxon>Pseudomonadati</taxon>
        <taxon>Pseudomonadota</taxon>
        <taxon>Alphaproteobacteria</taxon>
        <taxon>Hyphomicrobiales</taxon>
        <taxon>Rhizobiaceae</taxon>
        <taxon>Sinorhizobium/Ensifer group</taxon>
        <taxon>Sinorhizobium</taxon>
    </lineage>
</organism>
<comment type="similarity">
    <text evidence="1 7">Belongs to the ClpA/ClpB family.</text>
</comment>
<dbReference type="InterPro" id="IPR004176">
    <property type="entry name" value="Clp_R_N"/>
</dbReference>
<keyword evidence="5 7" id="KW-0143">Chaperone</keyword>
<dbReference type="InterPro" id="IPR001270">
    <property type="entry name" value="ClpA/B"/>
</dbReference>
<dbReference type="CDD" id="cd00009">
    <property type="entry name" value="AAA"/>
    <property type="match status" value="1"/>
</dbReference>
<feature type="domain" description="Clp R" evidence="9">
    <location>
        <begin position="1"/>
        <end position="148"/>
    </location>
</feature>
<keyword evidence="4 7" id="KW-0067">ATP-binding</keyword>
<proteinExistence type="inferred from homology"/>
<dbReference type="Pfam" id="PF07724">
    <property type="entry name" value="AAA_2"/>
    <property type="match status" value="1"/>
</dbReference>
<dbReference type="Gene3D" id="1.10.8.60">
    <property type="match status" value="2"/>
</dbReference>
<evidence type="ECO:0000256" key="7">
    <source>
        <dbReference type="RuleBase" id="RU004432"/>
    </source>
</evidence>
<evidence type="ECO:0000313" key="11">
    <source>
        <dbReference type="Proteomes" id="UP000001054"/>
    </source>
</evidence>
<dbReference type="SUPFAM" id="SSF81923">
    <property type="entry name" value="Double Clp-N motif"/>
    <property type="match status" value="1"/>
</dbReference>
<dbReference type="FunFam" id="3.40.50.300:FF:000025">
    <property type="entry name" value="ATP-dependent Clp protease subunit"/>
    <property type="match status" value="1"/>
</dbReference>
<dbReference type="Pfam" id="PF02861">
    <property type="entry name" value="Clp_N"/>
    <property type="match status" value="1"/>
</dbReference>
<dbReference type="PROSITE" id="PS00870">
    <property type="entry name" value="CLPAB_1"/>
    <property type="match status" value="1"/>
</dbReference>
<evidence type="ECO:0000256" key="2">
    <source>
        <dbReference type="ARBA" id="ARBA00022737"/>
    </source>
</evidence>
<dbReference type="InterPro" id="IPR050130">
    <property type="entry name" value="ClpA_ClpB"/>
</dbReference>
<dbReference type="GO" id="GO:0005524">
    <property type="term" value="F:ATP binding"/>
    <property type="evidence" value="ECO:0007669"/>
    <property type="project" value="UniProtKB-KW"/>
</dbReference>
<keyword evidence="11" id="KW-1185">Reference proteome</keyword>
<dbReference type="FunFam" id="3.40.50.300:FF:000010">
    <property type="entry name" value="Chaperone clpB 1, putative"/>
    <property type="match status" value="1"/>
</dbReference>
<dbReference type="PROSITE" id="PS51903">
    <property type="entry name" value="CLP_R"/>
    <property type="match status" value="1"/>
</dbReference>
<dbReference type="eggNOG" id="COG0542">
    <property type="taxonomic scope" value="Bacteria"/>
</dbReference>
<dbReference type="GO" id="GO:0005737">
    <property type="term" value="C:cytoplasm"/>
    <property type="evidence" value="ECO:0007669"/>
    <property type="project" value="TreeGrafter"/>
</dbReference>
<dbReference type="OrthoDB" id="9803641at2"/>
<dbReference type="Pfam" id="PF10431">
    <property type="entry name" value="ClpB_D2-small"/>
    <property type="match status" value="1"/>
</dbReference>
<dbReference type="InterPro" id="IPR003959">
    <property type="entry name" value="ATPase_AAA_core"/>
</dbReference>
<evidence type="ECO:0000256" key="6">
    <source>
        <dbReference type="PROSITE-ProRule" id="PRU01251"/>
    </source>
</evidence>
<evidence type="ECO:0000313" key="10">
    <source>
        <dbReference type="EMBL" id="ACP25106.1"/>
    </source>
</evidence>
<evidence type="ECO:0000259" key="9">
    <source>
        <dbReference type="PROSITE" id="PS51903"/>
    </source>
</evidence>
<dbReference type="InterPro" id="IPR027417">
    <property type="entry name" value="P-loop_NTPase"/>
</dbReference>
<dbReference type="InterPro" id="IPR036628">
    <property type="entry name" value="Clp_N_dom_sf"/>
</dbReference>
<reference evidence="10 11" key="1">
    <citation type="journal article" date="2009" name="Appl. Environ. Microbiol.">
        <title>Rhizobium sp. strain NGR234 possesses a remarkable number of secretion systems.</title>
        <authorList>
            <person name="Schmeisser C."/>
            <person name="Liesegang H."/>
            <person name="Krysciak D."/>
            <person name="Bakkou N."/>
            <person name="Le Quere A."/>
            <person name="Wollherr A."/>
            <person name="Heinemeyer I."/>
            <person name="Morgenstern B."/>
            <person name="Pommerening-Roeser A."/>
            <person name="Flores M."/>
            <person name="Palacios R."/>
            <person name="Brenner S."/>
            <person name="Gottschalk G."/>
            <person name="Schmitz R.A."/>
            <person name="Broughton W.J."/>
            <person name="Perret X."/>
            <person name="Strittmatter A.W."/>
            <person name="Streit W.R."/>
        </authorList>
    </citation>
    <scope>NUCLEOTIDE SEQUENCE [LARGE SCALE GENOMIC DNA]</scope>
    <source>
        <strain evidence="11">NBRC 101917 / NGR234</strain>
    </source>
</reference>
<dbReference type="PROSITE" id="PS00871">
    <property type="entry name" value="CLPAB_2"/>
    <property type="match status" value="1"/>
</dbReference>
<name>C3MBP4_SINFN</name>
<dbReference type="STRING" id="394.NGR_c13260"/>
<evidence type="ECO:0000256" key="5">
    <source>
        <dbReference type="ARBA" id="ARBA00023186"/>
    </source>
</evidence>
<dbReference type="SMART" id="SM01086">
    <property type="entry name" value="ClpB_D2-small"/>
    <property type="match status" value="1"/>
</dbReference>